<dbReference type="Proteomes" id="UP001567538">
    <property type="component" value="Unassembled WGS sequence"/>
</dbReference>
<dbReference type="AlphaFoldDB" id="A0ABD1G7G3"/>
<name>A0ABD1G7G3_SALDI</name>
<keyword evidence="1" id="KW-0812">Transmembrane</keyword>
<organism evidence="2 3">
    <name type="scientific">Salvia divinorum</name>
    <name type="common">Maria pastora</name>
    <name type="synonym">Diviner's sage</name>
    <dbReference type="NCBI Taxonomy" id="28513"/>
    <lineage>
        <taxon>Eukaryota</taxon>
        <taxon>Viridiplantae</taxon>
        <taxon>Streptophyta</taxon>
        <taxon>Embryophyta</taxon>
        <taxon>Tracheophyta</taxon>
        <taxon>Spermatophyta</taxon>
        <taxon>Magnoliopsida</taxon>
        <taxon>eudicotyledons</taxon>
        <taxon>Gunneridae</taxon>
        <taxon>Pentapetalae</taxon>
        <taxon>asterids</taxon>
        <taxon>lamiids</taxon>
        <taxon>Lamiales</taxon>
        <taxon>Lamiaceae</taxon>
        <taxon>Nepetoideae</taxon>
        <taxon>Mentheae</taxon>
        <taxon>Salviinae</taxon>
        <taxon>Salvia</taxon>
        <taxon>Salvia subgen. Calosphace</taxon>
    </lineage>
</organism>
<keyword evidence="1" id="KW-1133">Transmembrane helix</keyword>
<protein>
    <submittedName>
        <fullName evidence="2">Uncharacterized protein</fullName>
    </submittedName>
</protein>
<evidence type="ECO:0000313" key="3">
    <source>
        <dbReference type="Proteomes" id="UP001567538"/>
    </source>
</evidence>
<keyword evidence="3" id="KW-1185">Reference proteome</keyword>
<keyword evidence="1" id="KW-0472">Membrane</keyword>
<gene>
    <name evidence="2" type="ORF">AAHA92_24464</name>
</gene>
<comment type="caution">
    <text evidence="2">The sequence shown here is derived from an EMBL/GenBank/DDBJ whole genome shotgun (WGS) entry which is preliminary data.</text>
</comment>
<sequence length="73" mass="8415">MSITKGAASDRAAWRRPPSGLHLTTTIASVCLTVFQVGEIILYHPLSLVLTRFLLALKLWLWPEFKVYQLRRY</sequence>
<reference evidence="2 3" key="1">
    <citation type="submission" date="2024-06" db="EMBL/GenBank/DDBJ databases">
        <title>A chromosome level genome sequence of Diviner's sage (Salvia divinorum).</title>
        <authorList>
            <person name="Ford S.A."/>
            <person name="Ro D.-K."/>
            <person name="Ness R.W."/>
            <person name="Phillips M.A."/>
        </authorList>
    </citation>
    <scope>NUCLEOTIDE SEQUENCE [LARGE SCALE GENOMIC DNA]</scope>
    <source>
        <strain evidence="2">SAF-2024a</strain>
        <tissue evidence="2">Leaf</tissue>
    </source>
</reference>
<dbReference type="EMBL" id="JBEAFC010000009">
    <property type="protein sequence ID" value="KAL1540051.1"/>
    <property type="molecule type" value="Genomic_DNA"/>
</dbReference>
<feature type="transmembrane region" description="Helical" evidence="1">
    <location>
        <begin position="20"/>
        <end position="37"/>
    </location>
</feature>
<accession>A0ABD1G7G3</accession>
<evidence type="ECO:0000256" key="1">
    <source>
        <dbReference type="SAM" id="Phobius"/>
    </source>
</evidence>
<proteinExistence type="predicted"/>
<evidence type="ECO:0000313" key="2">
    <source>
        <dbReference type="EMBL" id="KAL1540051.1"/>
    </source>
</evidence>